<sequence>MPAPLESPAMRYGMGIGSAVILTIIAFTVLDGTMRWLVLGIAVLEILVVPQIMKMAAAQSTA</sequence>
<dbReference type="RefSeq" id="WP_089816638.1">
    <property type="nucleotide sequence ID" value="NZ_FOZK01000002.1"/>
</dbReference>
<feature type="transmembrane region" description="Helical" evidence="1">
    <location>
        <begin position="36"/>
        <end position="53"/>
    </location>
</feature>
<name>A0A1I6L8T8_9EURY</name>
<organism evidence="2 3">
    <name type="scientific">Halomicrobium zhouii</name>
    <dbReference type="NCBI Taxonomy" id="767519"/>
    <lineage>
        <taxon>Archaea</taxon>
        <taxon>Methanobacteriati</taxon>
        <taxon>Methanobacteriota</taxon>
        <taxon>Stenosarchaea group</taxon>
        <taxon>Halobacteria</taxon>
        <taxon>Halobacteriales</taxon>
        <taxon>Haloarculaceae</taxon>
        <taxon>Halomicrobium</taxon>
    </lineage>
</organism>
<reference evidence="2 3" key="1">
    <citation type="submission" date="2016-10" db="EMBL/GenBank/DDBJ databases">
        <authorList>
            <person name="de Groot N.N."/>
        </authorList>
    </citation>
    <scope>NUCLEOTIDE SEQUENCE [LARGE SCALE GENOMIC DNA]</scope>
    <source>
        <strain evidence="2 3">CGMCC 1.10457</strain>
    </source>
</reference>
<dbReference type="AlphaFoldDB" id="A0A1I6L8T8"/>
<protein>
    <submittedName>
        <fullName evidence="2">Uncharacterized protein</fullName>
    </submittedName>
</protein>
<dbReference type="STRING" id="767519.SAMN05216559_2265"/>
<keyword evidence="1" id="KW-1133">Transmembrane helix</keyword>
<keyword evidence="1" id="KW-0812">Transmembrane</keyword>
<keyword evidence="1" id="KW-0472">Membrane</keyword>
<feature type="transmembrane region" description="Helical" evidence="1">
    <location>
        <begin position="12"/>
        <end position="30"/>
    </location>
</feature>
<accession>A0A1I6L8T8</accession>
<dbReference type="EMBL" id="FOZK01000002">
    <property type="protein sequence ID" value="SFR99814.1"/>
    <property type="molecule type" value="Genomic_DNA"/>
</dbReference>
<proteinExistence type="predicted"/>
<dbReference type="OrthoDB" id="238114at2157"/>
<keyword evidence="3" id="KW-1185">Reference proteome</keyword>
<evidence type="ECO:0000313" key="3">
    <source>
        <dbReference type="Proteomes" id="UP000199062"/>
    </source>
</evidence>
<dbReference type="Proteomes" id="UP000199062">
    <property type="component" value="Unassembled WGS sequence"/>
</dbReference>
<evidence type="ECO:0000256" key="1">
    <source>
        <dbReference type="SAM" id="Phobius"/>
    </source>
</evidence>
<gene>
    <name evidence="2" type="ORF">SAMN05216559_2265</name>
</gene>
<evidence type="ECO:0000313" key="2">
    <source>
        <dbReference type="EMBL" id="SFR99814.1"/>
    </source>
</evidence>